<dbReference type="AlphaFoldDB" id="A0A397IWC2"/>
<evidence type="ECO:0000313" key="2">
    <source>
        <dbReference type="Proteomes" id="UP000266861"/>
    </source>
</evidence>
<name>A0A397IWC2_9GLOM</name>
<proteinExistence type="predicted"/>
<keyword evidence="2" id="KW-1185">Reference proteome</keyword>
<evidence type="ECO:0008006" key="3">
    <source>
        <dbReference type="Google" id="ProtNLM"/>
    </source>
</evidence>
<dbReference type="Proteomes" id="UP000266861">
    <property type="component" value="Unassembled WGS sequence"/>
</dbReference>
<sequence>MAKLTLNIAKEIACNRGGECLSKKYINSGAPMLWKCAKDHLWSASLNCVKNRKTWCPSCAVENQRTRTIGDMRKFVEKKGGLCLATEYINRRDPLEWQCKEGHKWKASTKDILKGTWCRRCRKRVIPIQKHRRRFNIDIANSIAQERDGKCISTEYVNTDTPMLWRCAKGHEWSTTLYRIKNMGRWCPQCSGISPCGLMEAKKIAHSRGAFADQIS</sequence>
<comment type="caution">
    <text evidence="1">The sequence shown here is derived from an EMBL/GenBank/DDBJ whole genome shotgun (WGS) entry which is preliminary data.</text>
</comment>
<gene>
    <name evidence="1" type="ORF">Glove_149g88</name>
</gene>
<evidence type="ECO:0000313" key="1">
    <source>
        <dbReference type="EMBL" id="RHZ79337.1"/>
    </source>
</evidence>
<accession>A0A397IWC2</accession>
<organism evidence="1 2">
    <name type="scientific">Diversispora epigaea</name>
    <dbReference type="NCBI Taxonomy" id="1348612"/>
    <lineage>
        <taxon>Eukaryota</taxon>
        <taxon>Fungi</taxon>
        <taxon>Fungi incertae sedis</taxon>
        <taxon>Mucoromycota</taxon>
        <taxon>Glomeromycotina</taxon>
        <taxon>Glomeromycetes</taxon>
        <taxon>Diversisporales</taxon>
        <taxon>Diversisporaceae</taxon>
        <taxon>Diversispora</taxon>
    </lineage>
</organism>
<protein>
    <recommendedName>
        <fullName evidence="3">Zinc-ribbon domain-containing protein</fullName>
    </recommendedName>
</protein>
<dbReference type="OrthoDB" id="2309465at2759"/>
<dbReference type="EMBL" id="PQFF01000140">
    <property type="protein sequence ID" value="RHZ79337.1"/>
    <property type="molecule type" value="Genomic_DNA"/>
</dbReference>
<reference evidence="1 2" key="1">
    <citation type="submission" date="2018-08" db="EMBL/GenBank/DDBJ databases">
        <title>Genome and evolution of the arbuscular mycorrhizal fungus Diversispora epigaea (formerly Glomus versiforme) and its bacterial endosymbionts.</title>
        <authorList>
            <person name="Sun X."/>
            <person name="Fei Z."/>
            <person name="Harrison M."/>
        </authorList>
    </citation>
    <scope>NUCLEOTIDE SEQUENCE [LARGE SCALE GENOMIC DNA]</scope>
    <source>
        <strain evidence="1 2">IT104</strain>
    </source>
</reference>